<dbReference type="InterPro" id="IPR036864">
    <property type="entry name" value="Zn2-C6_fun-type_DNA-bd_sf"/>
</dbReference>
<accession>A0A317X7K5</accession>
<evidence type="ECO:0000256" key="4">
    <source>
        <dbReference type="ARBA" id="ARBA00023163"/>
    </source>
</evidence>
<dbReference type="Pfam" id="PF00172">
    <property type="entry name" value="Zn_clus"/>
    <property type="match status" value="1"/>
</dbReference>
<protein>
    <recommendedName>
        <fullName evidence="7">Zn(2)-C6 fungal-type domain-containing protein</fullName>
    </recommendedName>
</protein>
<reference evidence="8 9" key="1">
    <citation type="submission" date="2016-12" db="EMBL/GenBank/DDBJ databases">
        <title>The genomes of Aspergillus section Nigri reveals drivers in fungal speciation.</title>
        <authorList>
            <consortium name="DOE Joint Genome Institute"/>
            <person name="Vesth T.C."/>
            <person name="Nybo J."/>
            <person name="Theobald S."/>
            <person name="Brandl J."/>
            <person name="Frisvad J.C."/>
            <person name="Nielsen K.F."/>
            <person name="Lyhne E.K."/>
            <person name="Kogle M.E."/>
            <person name="Kuo A."/>
            <person name="Riley R."/>
            <person name="Clum A."/>
            <person name="Nolan M."/>
            <person name="Lipzen A."/>
            <person name="Salamov A."/>
            <person name="Henrissat B."/>
            <person name="Wiebenga A."/>
            <person name="De Vries R.P."/>
            <person name="Grigoriev I.V."/>
            <person name="Mortensen U.H."/>
            <person name="Andersen M.R."/>
            <person name="Baker S.E."/>
        </authorList>
    </citation>
    <scope>NUCLEOTIDE SEQUENCE [LARGE SCALE GENOMIC DNA]</scope>
    <source>
        <strain evidence="8 9">CBS 115572</strain>
    </source>
</reference>
<dbReference type="InterPro" id="IPR007219">
    <property type="entry name" value="XnlR_reg_dom"/>
</dbReference>
<keyword evidence="1" id="KW-0479">Metal-binding</keyword>
<evidence type="ECO:0000256" key="6">
    <source>
        <dbReference type="SAM" id="MobiDB-lite"/>
    </source>
</evidence>
<dbReference type="PANTHER" id="PTHR47785">
    <property type="entry name" value="ZN(II)2CYS6 TRANSCRIPTION FACTOR (EUROFUNG)-RELATED-RELATED"/>
    <property type="match status" value="1"/>
</dbReference>
<sequence>MSLTRKRSPIACNLCRQRKRKCDGHRPTCRLCKVAGVPCDYQDFIAHTASTPSPVTEDVSSPLLEQLDGLERAIQRQNTVLPSEKHCQSSNSELQESWGKQNGSEHEPNISGFSSSLLFTPEVSLLQPQKFLLTIPVGHVTPASSLFSVDQIRKLIGNYAEDFFYKIESTRNLEPQMPDTVFSIEKDDADALLASFFSQIHPHFPILNPNSFRGFVHENLFARTGNKSGEALCLVVLALGKLASNRQACSPGQCSEINGIELFARSYYKLISQWTTSFHFNLPLVCGLVYCAIYLCYQERPLQSWSMVYMASTKAQIMVKQINDTTSQDEVDCLGRLCWTCFLLECDMLAEFHLPRSGIELTVESIPFPCFAKGVDSDGLTFLAECSIRRLLNRVHGAVYASSIGPTGVPEDGLSRLNSSFTTEHLLTVDSLENLCNELSHQLDSWCHSLPDGIKFDLTDSEPTSWRDGWLRCRYWSAKHIICRPWLLYVASLPNNTHFPAFMVERCESCVQSCRNYIQIAAHVLQERSQYTWTTIQA</sequence>
<evidence type="ECO:0000313" key="9">
    <source>
        <dbReference type="Proteomes" id="UP000246702"/>
    </source>
</evidence>
<proteinExistence type="predicted"/>
<organism evidence="8 9">
    <name type="scientific">Aspergillus sclerotioniger CBS 115572</name>
    <dbReference type="NCBI Taxonomy" id="1450535"/>
    <lineage>
        <taxon>Eukaryota</taxon>
        <taxon>Fungi</taxon>
        <taxon>Dikarya</taxon>
        <taxon>Ascomycota</taxon>
        <taxon>Pezizomycotina</taxon>
        <taxon>Eurotiomycetes</taxon>
        <taxon>Eurotiomycetidae</taxon>
        <taxon>Eurotiales</taxon>
        <taxon>Aspergillaceae</taxon>
        <taxon>Aspergillus</taxon>
        <taxon>Aspergillus subgen. Circumdati</taxon>
    </lineage>
</organism>
<dbReference type="CDD" id="cd00067">
    <property type="entry name" value="GAL4"/>
    <property type="match status" value="1"/>
</dbReference>
<dbReference type="OrthoDB" id="4685598at2759"/>
<feature type="domain" description="Zn(2)-C6 fungal-type" evidence="7">
    <location>
        <begin position="11"/>
        <end position="41"/>
    </location>
</feature>
<keyword evidence="3" id="KW-0238">DNA-binding</keyword>
<evidence type="ECO:0000259" key="7">
    <source>
        <dbReference type="PROSITE" id="PS50048"/>
    </source>
</evidence>
<dbReference type="SMART" id="SM00066">
    <property type="entry name" value="GAL4"/>
    <property type="match status" value="1"/>
</dbReference>
<dbReference type="Proteomes" id="UP000246702">
    <property type="component" value="Unassembled WGS sequence"/>
</dbReference>
<evidence type="ECO:0000256" key="5">
    <source>
        <dbReference type="ARBA" id="ARBA00023242"/>
    </source>
</evidence>
<keyword evidence="9" id="KW-1185">Reference proteome</keyword>
<dbReference type="GO" id="GO:0006351">
    <property type="term" value="P:DNA-templated transcription"/>
    <property type="evidence" value="ECO:0007669"/>
    <property type="project" value="InterPro"/>
</dbReference>
<dbReference type="PROSITE" id="PS00463">
    <property type="entry name" value="ZN2_CY6_FUNGAL_1"/>
    <property type="match status" value="1"/>
</dbReference>
<dbReference type="CDD" id="cd12148">
    <property type="entry name" value="fungal_TF_MHR"/>
    <property type="match status" value="1"/>
</dbReference>
<dbReference type="InterPro" id="IPR053181">
    <property type="entry name" value="EcdB-like_regulator"/>
</dbReference>
<dbReference type="GO" id="GO:0000981">
    <property type="term" value="F:DNA-binding transcription factor activity, RNA polymerase II-specific"/>
    <property type="evidence" value="ECO:0007669"/>
    <property type="project" value="InterPro"/>
</dbReference>
<name>A0A317X7K5_9EURO</name>
<comment type="caution">
    <text evidence="8">The sequence shown here is derived from an EMBL/GenBank/DDBJ whole genome shotgun (WGS) entry which is preliminary data.</text>
</comment>
<dbReference type="GO" id="GO:0003677">
    <property type="term" value="F:DNA binding"/>
    <property type="evidence" value="ECO:0007669"/>
    <property type="project" value="UniProtKB-KW"/>
</dbReference>
<keyword evidence="4" id="KW-0804">Transcription</keyword>
<dbReference type="InterPro" id="IPR001138">
    <property type="entry name" value="Zn2Cys6_DnaBD"/>
</dbReference>
<dbReference type="RefSeq" id="XP_025471280.1">
    <property type="nucleotide sequence ID" value="XM_025607753.1"/>
</dbReference>
<dbReference type="AlphaFoldDB" id="A0A317X7K5"/>
<evidence type="ECO:0000256" key="2">
    <source>
        <dbReference type="ARBA" id="ARBA00023015"/>
    </source>
</evidence>
<keyword evidence="2" id="KW-0805">Transcription regulation</keyword>
<dbReference type="GO" id="GO:0008270">
    <property type="term" value="F:zinc ion binding"/>
    <property type="evidence" value="ECO:0007669"/>
    <property type="project" value="InterPro"/>
</dbReference>
<dbReference type="Pfam" id="PF04082">
    <property type="entry name" value="Fungal_trans"/>
    <property type="match status" value="1"/>
</dbReference>
<feature type="compositionally biased region" description="Polar residues" evidence="6">
    <location>
        <begin position="88"/>
        <end position="102"/>
    </location>
</feature>
<dbReference type="EMBL" id="MSFK01000004">
    <property type="protein sequence ID" value="PWY94519.1"/>
    <property type="molecule type" value="Genomic_DNA"/>
</dbReference>
<dbReference type="GeneID" id="37109896"/>
<keyword evidence="5" id="KW-0539">Nucleus</keyword>
<evidence type="ECO:0000313" key="8">
    <source>
        <dbReference type="EMBL" id="PWY94519.1"/>
    </source>
</evidence>
<evidence type="ECO:0000256" key="1">
    <source>
        <dbReference type="ARBA" id="ARBA00022723"/>
    </source>
</evidence>
<dbReference type="SUPFAM" id="SSF57701">
    <property type="entry name" value="Zn2/Cys6 DNA-binding domain"/>
    <property type="match status" value="1"/>
</dbReference>
<dbReference type="PROSITE" id="PS50048">
    <property type="entry name" value="ZN2_CY6_FUNGAL_2"/>
    <property type="match status" value="1"/>
</dbReference>
<feature type="region of interest" description="Disordered" evidence="6">
    <location>
        <begin position="80"/>
        <end position="107"/>
    </location>
</feature>
<dbReference type="GO" id="GO:0009893">
    <property type="term" value="P:positive regulation of metabolic process"/>
    <property type="evidence" value="ECO:0007669"/>
    <property type="project" value="UniProtKB-ARBA"/>
</dbReference>
<evidence type="ECO:0000256" key="3">
    <source>
        <dbReference type="ARBA" id="ARBA00023125"/>
    </source>
</evidence>
<gene>
    <name evidence="8" type="ORF">BO94DRAFT_457552</name>
</gene>
<dbReference type="Gene3D" id="4.10.240.10">
    <property type="entry name" value="Zn(2)-C6 fungal-type DNA-binding domain"/>
    <property type="match status" value="1"/>
</dbReference>